<keyword evidence="4 10" id="KW-0378">Hydrolase</keyword>
<comment type="catalytic activity">
    <reaction evidence="8 10">
        <text>5-[(5-phospho-1-deoxy-D-ribulos-1-ylimino)methylamino]-1-(5-phospho-beta-D-ribosyl)imidazole-4-carboxamide + L-glutamine = D-erythro-1-(imidazol-4-yl)glycerol 3-phosphate + 5-amino-1-(5-phospho-beta-D-ribosyl)imidazole-4-carboxamide + L-glutamate + H(+)</text>
        <dbReference type="Rhea" id="RHEA:24793"/>
        <dbReference type="ChEBI" id="CHEBI:15378"/>
        <dbReference type="ChEBI" id="CHEBI:29985"/>
        <dbReference type="ChEBI" id="CHEBI:58278"/>
        <dbReference type="ChEBI" id="CHEBI:58359"/>
        <dbReference type="ChEBI" id="CHEBI:58475"/>
        <dbReference type="ChEBI" id="CHEBI:58525"/>
        <dbReference type="EC" id="4.3.2.10"/>
    </reaction>
</comment>
<evidence type="ECO:0000256" key="7">
    <source>
        <dbReference type="ARBA" id="ARBA00023239"/>
    </source>
</evidence>
<name>A0ABP9C6D3_9GAMM</name>
<evidence type="ECO:0000313" key="13">
    <source>
        <dbReference type="Proteomes" id="UP001499959"/>
    </source>
</evidence>
<dbReference type="Proteomes" id="UP001499959">
    <property type="component" value="Unassembled WGS sequence"/>
</dbReference>
<evidence type="ECO:0000256" key="8">
    <source>
        <dbReference type="ARBA" id="ARBA00047838"/>
    </source>
</evidence>
<evidence type="ECO:0000256" key="2">
    <source>
        <dbReference type="ARBA" id="ARBA00011152"/>
    </source>
</evidence>
<keyword evidence="10" id="KW-0963">Cytoplasm</keyword>
<dbReference type="EC" id="4.3.2.10" evidence="10"/>
<dbReference type="EC" id="3.5.1.2" evidence="10"/>
<feature type="domain" description="Glutamine amidotransferase" evidence="11">
    <location>
        <begin position="17"/>
        <end position="215"/>
    </location>
</feature>
<feature type="active site" description="Nucleophile" evidence="10">
    <location>
        <position position="89"/>
    </location>
</feature>
<dbReference type="Gene3D" id="3.40.50.880">
    <property type="match status" value="1"/>
</dbReference>
<dbReference type="InterPro" id="IPR010139">
    <property type="entry name" value="Imidazole-glycPsynth_HisH"/>
</dbReference>
<dbReference type="SUPFAM" id="SSF52317">
    <property type="entry name" value="Class I glutamine amidotransferase-like"/>
    <property type="match status" value="1"/>
</dbReference>
<evidence type="ECO:0000259" key="11">
    <source>
        <dbReference type="Pfam" id="PF00117"/>
    </source>
</evidence>
<protein>
    <recommendedName>
        <fullName evidence="10">Imidazole glycerol phosphate synthase subunit HisH</fullName>
        <ecNumber evidence="10">4.3.2.10</ecNumber>
    </recommendedName>
    <alternativeName>
        <fullName evidence="10">IGP synthase glutaminase subunit</fullName>
        <ecNumber evidence="10">3.5.1.2</ecNumber>
    </alternativeName>
    <alternativeName>
        <fullName evidence="10">IGP synthase subunit HisH</fullName>
    </alternativeName>
    <alternativeName>
        <fullName evidence="10">ImGP synthase subunit HisH</fullName>
        <shortName evidence="10">IGPS subunit HisH</shortName>
    </alternativeName>
</protein>
<feature type="active site" evidence="10">
    <location>
        <position position="201"/>
    </location>
</feature>
<proteinExistence type="inferred from homology"/>
<evidence type="ECO:0000256" key="10">
    <source>
        <dbReference type="HAMAP-Rule" id="MF_00278"/>
    </source>
</evidence>
<evidence type="ECO:0000256" key="1">
    <source>
        <dbReference type="ARBA" id="ARBA00005091"/>
    </source>
</evidence>
<keyword evidence="13" id="KW-1185">Reference proteome</keyword>
<dbReference type="CDD" id="cd01748">
    <property type="entry name" value="GATase1_IGP_Synthase"/>
    <property type="match status" value="1"/>
</dbReference>
<dbReference type="PIRSF" id="PIRSF000495">
    <property type="entry name" value="Amidotransf_hisH"/>
    <property type="match status" value="1"/>
</dbReference>
<comment type="function">
    <text evidence="10">IGPS catalyzes the conversion of PRFAR and glutamine to IGP, AICAR and glutamate. The HisH subunit catalyzes the hydrolysis of glutamine to glutamate and ammonia as part of the synthesis of IGP and AICAR. The resulting ammonia molecule is channeled to the active site of HisF.</text>
</comment>
<comment type="subcellular location">
    <subcellularLocation>
        <location evidence="10">Cytoplasm</location>
    </subcellularLocation>
</comment>
<dbReference type="PANTHER" id="PTHR42701">
    <property type="entry name" value="IMIDAZOLE GLYCEROL PHOSPHATE SYNTHASE SUBUNIT HISH"/>
    <property type="match status" value="1"/>
</dbReference>
<dbReference type="PROSITE" id="PS51273">
    <property type="entry name" value="GATASE_TYPE_1"/>
    <property type="match status" value="1"/>
</dbReference>
<reference evidence="13" key="1">
    <citation type="journal article" date="2019" name="Int. J. Syst. Evol. Microbiol.">
        <title>The Global Catalogue of Microorganisms (GCM) 10K type strain sequencing project: providing services to taxonomists for standard genome sequencing and annotation.</title>
        <authorList>
            <consortium name="The Broad Institute Genomics Platform"/>
            <consortium name="The Broad Institute Genome Sequencing Center for Infectious Disease"/>
            <person name="Wu L."/>
            <person name="Ma J."/>
        </authorList>
    </citation>
    <scope>NUCLEOTIDE SEQUENCE [LARGE SCALE GENOMIC DNA]</scope>
    <source>
        <strain evidence="13">JCM 18204</strain>
    </source>
</reference>
<dbReference type="HAMAP" id="MF_00278">
    <property type="entry name" value="HisH"/>
    <property type="match status" value="1"/>
</dbReference>
<evidence type="ECO:0000256" key="4">
    <source>
        <dbReference type="ARBA" id="ARBA00022801"/>
    </source>
</evidence>
<comment type="caution">
    <text evidence="12">The sequence shown here is derived from an EMBL/GenBank/DDBJ whole genome shotgun (WGS) entry which is preliminary data.</text>
</comment>
<gene>
    <name evidence="10 12" type="primary">hisH</name>
    <name evidence="12" type="ORF">GCM10023307_34910</name>
</gene>
<dbReference type="NCBIfam" id="TIGR01855">
    <property type="entry name" value="IMP_synth_hisH"/>
    <property type="match status" value="1"/>
</dbReference>
<organism evidence="12 13">
    <name type="scientific">Lysobacter hankyongensis</name>
    <dbReference type="NCBI Taxonomy" id="1176535"/>
    <lineage>
        <taxon>Bacteria</taxon>
        <taxon>Pseudomonadati</taxon>
        <taxon>Pseudomonadota</taxon>
        <taxon>Gammaproteobacteria</taxon>
        <taxon>Lysobacterales</taxon>
        <taxon>Lysobacteraceae</taxon>
        <taxon>Lysobacter</taxon>
    </lineage>
</organism>
<comment type="subunit">
    <text evidence="2 10">Heterodimer of HisH and HisF.</text>
</comment>
<accession>A0ABP9C6D3</accession>
<dbReference type="InterPro" id="IPR017926">
    <property type="entry name" value="GATASE"/>
</dbReference>
<keyword evidence="3 10" id="KW-0028">Amino-acid biosynthesis</keyword>
<dbReference type="InterPro" id="IPR029062">
    <property type="entry name" value="Class_I_gatase-like"/>
</dbReference>
<evidence type="ECO:0000256" key="6">
    <source>
        <dbReference type="ARBA" id="ARBA00023102"/>
    </source>
</evidence>
<comment type="pathway">
    <text evidence="1 10">Amino-acid biosynthesis; L-histidine biosynthesis; L-histidine from 5-phospho-alpha-D-ribose 1-diphosphate: step 5/9.</text>
</comment>
<dbReference type="EMBL" id="BAABJE010000023">
    <property type="protein sequence ID" value="GAA4805288.1"/>
    <property type="molecule type" value="Genomic_DNA"/>
</dbReference>
<dbReference type="RefSeq" id="WP_345304649.1">
    <property type="nucleotide sequence ID" value="NZ_BAABJE010000023.1"/>
</dbReference>
<evidence type="ECO:0000313" key="12">
    <source>
        <dbReference type="EMBL" id="GAA4805288.1"/>
    </source>
</evidence>
<evidence type="ECO:0000256" key="9">
    <source>
        <dbReference type="ARBA" id="ARBA00049534"/>
    </source>
</evidence>
<comment type="catalytic activity">
    <reaction evidence="9 10">
        <text>L-glutamine + H2O = L-glutamate + NH4(+)</text>
        <dbReference type="Rhea" id="RHEA:15889"/>
        <dbReference type="ChEBI" id="CHEBI:15377"/>
        <dbReference type="ChEBI" id="CHEBI:28938"/>
        <dbReference type="ChEBI" id="CHEBI:29985"/>
        <dbReference type="ChEBI" id="CHEBI:58359"/>
        <dbReference type="EC" id="3.5.1.2"/>
    </reaction>
</comment>
<feature type="active site" evidence="10">
    <location>
        <position position="199"/>
    </location>
</feature>
<evidence type="ECO:0000256" key="5">
    <source>
        <dbReference type="ARBA" id="ARBA00022962"/>
    </source>
</evidence>
<sequence>MNAGSGAGRPNGGDLALIDAGGANLGSVRYALERIGAAPRLVRDADALGEPERIILPGVGAAAPSMALLRARGLDAALRASTAPLLGVCVGMQLLFERSEEGDVACLGLLPGRVRKLAGGPGLRVPHMGWNRLRKRVDAEGRTTPLLDGIDDGAHAYFVHSYAVFADEQSDACVLADTDHGQRFAAVVGQGRRYGAQFHPERSSAAGLTLLDNFLKLPA</sequence>
<keyword evidence="6 10" id="KW-0368">Histidine biosynthesis</keyword>
<keyword evidence="7 10" id="KW-0456">Lyase</keyword>
<dbReference type="Pfam" id="PF00117">
    <property type="entry name" value="GATase"/>
    <property type="match status" value="1"/>
</dbReference>
<dbReference type="PANTHER" id="PTHR42701:SF1">
    <property type="entry name" value="IMIDAZOLE GLYCEROL PHOSPHATE SYNTHASE SUBUNIT HISH"/>
    <property type="match status" value="1"/>
</dbReference>
<evidence type="ECO:0000256" key="3">
    <source>
        <dbReference type="ARBA" id="ARBA00022605"/>
    </source>
</evidence>
<keyword evidence="5 10" id="KW-0315">Glutamine amidotransferase</keyword>